<feature type="transmembrane region" description="Helical" evidence="2">
    <location>
        <begin position="12"/>
        <end position="30"/>
    </location>
</feature>
<keyword evidence="2" id="KW-0472">Membrane</keyword>
<reference evidence="3" key="2">
    <citation type="submission" date="2019-07" db="EMBL/GenBank/DDBJ databases">
        <authorList>
            <person name="Yang Y."/>
            <person name="Bocs S."/>
            <person name="Baudouin L."/>
        </authorList>
    </citation>
    <scope>NUCLEOTIDE SEQUENCE</scope>
    <source>
        <tissue evidence="3">Spear leaf of Hainan Tall coconut</tissue>
    </source>
</reference>
<evidence type="ECO:0000256" key="2">
    <source>
        <dbReference type="SAM" id="Phobius"/>
    </source>
</evidence>
<protein>
    <submittedName>
        <fullName evidence="3">Uncharacterized protein</fullName>
    </submittedName>
</protein>
<dbReference type="Proteomes" id="UP000797356">
    <property type="component" value="Chromosome 3"/>
</dbReference>
<proteinExistence type="predicted"/>
<sequence>MDAFFSPDLADILTKVAVFLLVQALVYLILTNSSNIFSSSPSRSQSFRTVRSMSVRRLLARFSDVPVGTDEPCYSKSPSREASSEGRVD</sequence>
<keyword evidence="4" id="KW-1185">Reference proteome</keyword>
<organism evidence="3 4">
    <name type="scientific">Cocos nucifera</name>
    <name type="common">Coconut palm</name>
    <dbReference type="NCBI Taxonomy" id="13894"/>
    <lineage>
        <taxon>Eukaryota</taxon>
        <taxon>Viridiplantae</taxon>
        <taxon>Streptophyta</taxon>
        <taxon>Embryophyta</taxon>
        <taxon>Tracheophyta</taxon>
        <taxon>Spermatophyta</taxon>
        <taxon>Magnoliopsida</taxon>
        <taxon>Liliopsida</taxon>
        <taxon>Arecaceae</taxon>
        <taxon>Arecoideae</taxon>
        <taxon>Cocoseae</taxon>
        <taxon>Attaleinae</taxon>
        <taxon>Cocos</taxon>
    </lineage>
</organism>
<dbReference type="AlphaFoldDB" id="A0A8K0I2J7"/>
<evidence type="ECO:0000256" key="1">
    <source>
        <dbReference type="SAM" id="MobiDB-lite"/>
    </source>
</evidence>
<name>A0A8K0I2J7_COCNU</name>
<feature type="region of interest" description="Disordered" evidence="1">
    <location>
        <begin position="66"/>
        <end position="89"/>
    </location>
</feature>
<dbReference type="PANTHER" id="PTHR34268">
    <property type="entry name" value="OS01G0321850 PROTEIN"/>
    <property type="match status" value="1"/>
</dbReference>
<keyword evidence="2" id="KW-1133">Transmembrane helix</keyword>
<evidence type="ECO:0000313" key="4">
    <source>
        <dbReference type="Proteomes" id="UP000797356"/>
    </source>
</evidence>
<evidence type="ECO:0000313" key="3">
    <source>
        <dbReference type="EMBL" id="KAG1334221.1"/>
    </source>
</evidence>
<dbReference type="EMBL" id="CM017874">
    <property type="protein sequence ID" value="KAG1334221.1"/>
    <property type="molecule type" value="Genomic_DNA"/>
</dbReference>
<gene>
    <name evidence="3" type="ORF">COCNU_03G003400</name>
</gene>
<keyword evidence="2" id="KW-0812">Transmembrane</keyword>
<comment type="caution">
    <text evidence="3">The sequence shown here is derived from an EMBL/GenBank/DDBJ whole genome shotgun (WGS) entry which is preliminary data.</text>
</comment>
<dbReference type="OrthoDB" id="999321at2759"/>
<accession>A0A8K0I2J7</accession>
<reference evidence="3" key="1">
    <citation type="journal article" date="2017" name="Gigascience">
        <title>The genome draft of coconut (Cocos nucifera).</title>
        <authorList>
            <person name="Xiao Y."/>
            <person name="Xu P."/>
            <person name="Fan H."/>
            <person name="Baudouin L."/>
            <person name="Xia W."/>
            <person name="Bocs S."/>
            <person name="Xu J."/>
            <person name="Li Q."/>
            <person name="Guo A."/>
            <person name="Zhou L."/>
            <person name="Li J."/>
            <person name="Wu Y."/>
            <person name="Ma Z."/>
            <person name="Armero A."/>
            <person name="Issali A.E."/>
            <person name="Liu N."/>
            <person name="Peng M."/>
            <person name="Yang Y."/>
        </authorList>
    </citation>
    <scope>NUCLEOTIDE SEQUENCE</scope>
    <source>
        <tissue evidence="3">Spear leaf of Hainan Tall coconut</tissue>
    </source>
</reference>
<feature type="compositionally biased region" description="Basic and acidic residues" evidence="1">
    <location>
        <begin position="78"/>
        <end position="89"/>
    </location>
</feature>
<dbReference type="PANTHER" id="PTHR34268:SF8">
    <property type="entry name" value="FAE DOMAIN-CONTAINING PROTEIN"/>
    <property type="match status" value="1"/>
</dbReference>